<dbReference type="PANTHER" id="PTHR40132:SF1">
    <property type="entry name" value="PRE-MRNA-SPLICING FACTOR 38B"/>
    <property type="match status" value="1"/>
</dbReference>
<organism evidence="3">
    <name type="scientific">Grosmannia clavigera (strain kw1407 / UAMH 11150)</name>
    <name type="common">Blue stain fungus</name>
    <name type="synonym">Graphiocladiella clavigera</name>
    <dbReference type="NCBI Taxonomy" id="655863"/>
    <lineage>
        <taxon>Eukaryota</taxon>
        <taxon>Fungi</taxon>
        <taxon>Dikarya</taxon>
        <taxon>Ascomycota</taxon>
        <taxon>Pezizomycotina</taxon>
        <taxon>Sordariomycetes</taxon>
        <taxon>Sordariomycetidae</taxon>
        <taxon>Ophiostomatales</taxon>
        <taxon>Ophiostomataceae</taxon>
        <taxon>Leptographium</taxon>
    </lineage>
</organism>
<dbReference type="GeneID" id="25975709"/>
<evidence type="ECO:0000256" key="1">
    <source>
        <dbReference type="SAM" id="MobiDB-lite"/>
    </source>
</evidence>
<dbReference type="Proteomes" id="UP000007796">
    <property type="component" value="Unassembled WGS sequence"/>
</dbReference>
<accession>F0XHR7</accession>
<protein>
    <submittedName>
        <fullName evidence="2">Uncharacterized protein</fullName>
    </submittedName>
</protein>
<dbReference type="InParanoid" id="F0XHR7"/>
<dbReference type="PANTHER" id="PTHR40132">
    <property type="entry name" value="PRE-MRNA-SPLICING FACTOR 38B"/>
    <property type="match status" value="1"/>
</dbReference>
<sequence>MVTTRGNGSRGERKMRTGHITENGIMTTTEIGTIRGWKERGTNGATIRLAAMAGAKASSRRKMGSRADTTEAPGSTEADILIALGVTADLNRSAIAIRTWTKNADRLINVDGIDTNAAGETSDQGTATGHGHGHPRLSRDKVTPGKAEAAADSDSDSDPLSEFVGPLPASDSRSAAATVRVRGRGTVAGASSMDLHFSADYDPSQDVGQPESAYAGDTPTVEDARAEMQRDRQSMLREGAARLKAAGFTDREIAIWTRGGKRDVADIQWTKKR</sequence>
<proteinExistence type="predicted"/>
<feature type="compositionally biased region" description="Polar residues" evidence="1">
    <location>
        <begin position="118"/>
        <end position="127"/>
    </location>
</feature>
<gene>
    <name evidence="2" type="ORF">CMQ_2692</name>
</gene>
<dbReference type="STRING" id="655863.F0XHR7"/>
<keyword evidence="3" id="KW-1185">Reference proteome</keyword>
<name>F0XHR7_GROCL</name>
<dbReference type="AlphaFoldDB" id="F0XHR7"/>
<feature type="region of interest" description="Disordered" evidence="1">
    <location>
        <begin position="118"/>
        <end position="178"/>
    </location>
</feature>
<dbReference type="OrthoDB" id="2431475at2759"/>
<dbReference type="eggNOG" id="ENOG502S07H">
    <property type="taxonomic scope" value="Eukaryota"/>
</dbReference>
<evidence type="ECO:0000313" key="3">
    <source>
        <dbReference type="Proteomes" id="UP000007796"/>
    </source>
</evidence>
<reference evidence="2 3" key="1">
    <citation type="journal article" date="2011" name="Proc. Natl. Acad. Sci. U.S.A.">
        <title>Genome and transcriptome analyses of the mountain pine beetle-fungal symbiont Grosmannia clavigera, a lodgepole pine pathogen.</title>
        <authorList>
            <person name="DiGuistini S."/>
            <person name="Wang Y."/>
            <person name="Liao N.Y."/>
            <person name="Taylor G."/>
            <person name="Tanguay P."/>
            <person name="Feau N."/>
            <person name="Henrissat B."/>
            <person name="Chan S.K."/>
            <person name="Hesse-Orce U."/>
            <person name="Alamouti S.M."/>
            <person name="Tsui C.K.M."/>
            <person name="Docking R.T."/>
            <person name="Levasseur A."/>
            <person name="Haridas S."/>
            <person name="Robertson G."/>
            <person name="Birol I."/>
            <person name="Holt R.A."/>
            <person name="Marra M.A."/>
            <person name="Hamelin R.C."/>
            <person name="Hirst M."/>
            <person name="Jones S.J.M."/>
            <person name="Bohlmann J."/>
            <person name="Breuil C."/>
        </authorList>
    </citation>
    <scope>NUCLEOTIDE SEQUENCE [LARGE SCALE GENOMIC DNA]</scope>
    <source>
        <strain evidence="3">kw1407 / UAMH 11150</strain>
    </source>
</reference>
<dbReference type="HOGENOM" id="CLU_1019620_0_0_1"/>
<dbReference type="EMBL" id="GL629769">
    <property type="protein sequence ID" value="EFX02763.1"/>
    <property type="molecule type" value="Genomic_DNA"/>
</dbReference>
<dbReference type="RefSeq" id="XP_014172245.1">
    <property type="nucleotide sequence ID" value="XM_014316770.1"/>
</dbReference>
<evidence type="ECO:0000313" key="2">
    <source>
        <dbReference type="EMBL" id="EFX02763.1"/>
    </source>
</evidence>